<organism evidence="16 17">
    <name type="scientific">Cuscuta epithymum</name>
    <dbReference type="NCBI Taxonomy" id="186058"/>
    <lineage>
        <taxon>Eukaryota</taxon>
        <taxon>Viridiplantae</taxon>
        <taxon>Streptophyta</taxon>
        <taxon>Embryophyta</taxon>
        <taxon>Tracheophyta</taxon>
        <taxon>Spermatophyta</taxon>
        <taxon>Magnoliopsida</taxon>
        <taxon>eudicotyledons</taxon>
        <taxon>Gunneridae</taxon>
        <taxon>Pentapetalae</taxon>
        <taxon>asterids</taxon>
        <taxon>lamiids</taxon>
        <taxon>Solanales</taxon>
        <taxon>Convolvulaceae</taxon>
        <taxon>Cuscuteae</taxon>
        <taxon>Cuscuta</taxon>
        <taxon>Cuscuta subgen. Cuscuta</taxon>
    </lineage>
</organism>
<evidence type="ECO:0000313" key="17">
    <source>
        <dbReference type="Proteomes" id="UP001152523"/>
    </source>
</evidence>
<dbReference type="Gene3D" id="3.80.10.10">
    <property type="entry name" value="Ribonuclease Inhibitor"/>
    <property type="match status" value="2"/>
</dbReference>
<evidence type="ECO:0000256" key="4">
    <source>
        <dbReference type="ARBA" id="ARBA00022692"/>
    </source>
</evidence>
<proteinExistence type="predicted"/>
<dbReference type="Pfam" id="PF08263">
    <property type="entry name" value="LRRNT_2"/>
    <property type="match status" value="1"/>
</dbReference>
<dbReference type="Pfam" id="PF00560">
    <property type="entry name" value="LRR_1"/>
    <property type="match status" value="6"/>
</dbReference>
<keyword evidence="6" id="KW-0677">Repeat</keyword>
<keyword evidence="7" id="KW-0547">Nucleotide-binding</keyword>
<feature type="transmembrane region" description="Helical" evidence="13">
    <location>
        <begin position="539"/>
        <end position="561"/>
    </location>
</feature>
<dbReference type="GO" id="GO:0006952">
    <property type="term" value="P:defense response"/>
    <property type="evidence" value="ECO:0007669"/>
    <property type="project" value="UniProtKB-ARBA"/>
</dbReference>
<comment type="subcellular location">
    <subcellularLocation>
        <location evidence="1">Membrane</location>
        <topology evidence="1">Single-pass type I membrane protein</topology>
    </subcellularLocation>
</comment>
<dbReference type="AlphaFoldDB" id="A0AAV0DP77"/>
<evidence type="ECO:0000256" key="7">
    <source>
        <dbReference type="ARBA" id="ARBA00022741"/>
    </source>
</evidence>
<dbReference type="SMART" id="SM00369">
    <property type="entry name" value="LRR_TYP"/>
    <property type="match status" value="6"/>
</dbReference>
<evidence type="ECO:0000256" key="3">
    <source>
        <dbReference type="ARBA" id="ARBA00022679"/>
    </source>
</evidence>
<evidence type="ECO:0000256" key="6">
    <source>
        <dbReference type="ARBA" id="ARBA00022737"/>
    </source>
</evidence>
<feature type="signal peptide" evidence="14">
    <location>
        <begin position="1"/>
        <end position="20"/>
    </location>
</feature>
<dbReference type="InterPro" id="IPR013210">
    <property type="entry name" value="LRR_N_plant-typ"/>
</dbReference>
<dbReference type="PANTHER" id="PTHR48056:SF31">
    <property type="entry name" value="PROTEIN KINASE DOMAIN-CONTAINING PROTEIN"/>
    <property type="match status" value="1"/>
</dbReference>
<accession>A0AAV0DP77</accession>
<evidence type="ECO:0000256" key="9">
    <source>
        <dbReference type="ARBA" id="ARBA00022989"/>
    </source>
</evidence>
<dbReference type="PROSITE" id="PS50011">
    <property type="entry name" value="PROTEIN_KINASE_DOM"/>
    <property type="match status" value="1"/>
</dbReference>
<comment type="caution">
    <text evidence="16">The sequence shown here is derived from an EMBL/GenBank/DDBJ whole genome shotgun (WGS) entry which is preliminary data.</text>
</comment>
<evidence type="ECO:0000259" key="15">
    <source>
        <dbReference type="PROSITE" id="PS50011"/>
    </source>
</evidence>
<dbReference type="Proteomes" id="UP001152523">
    <property type="component" value="Unassembled WGS sequence"/>
</dbReference>
<dbReference type="InterPro" id="IPR001611">
    <property type="entry name" value="Leu-rich_rpt"/>
</dbReference>
<evidence type="ECO:0000256" key="14">
    <source>
        <dbReference type="SAM" id="SignalP"/>
    </source>
</evidence>
<keyword evidence="3" id="KW-0808">Transferase</keyword>
<keyword evidence="17" id="KW-1185">Reference proteome</keyword>
<evidence type="ECO:0000256" key="10">
    <source>
        <dbReference type="ARBA" id="ARBA00023136"/>
    </source>
</evidence>
<evidence type="ECO:0000256" key="13">
    <source>
        <dbReference type="SAM" id="Phobius"/>
    </source>
</evidence>
<dbReference type="FunFam" id="3.80.10.10:FF:000534">
    <property type="entry name" value="Probably inactive leucine-rich repeat receptor-like protein kinase At5g06940"/>
    <property type="match status" value="1"/>
</dbReference>
<keyword evidence="8" id="KW-0067">ATP-binding</keyword>
<dbReference type="SUPFAM" id="SSF52058">
    <property type="entry name" value="L domain-like"/>
    <property type="match status" value="2"/>
</dbReference>
<evidence type="ECO:0000256" key="11">
    <source>
        <dbReference type="ARBA" id="ARBA00023170"/>
    </source>
</evidence>
<dbReference type="SUPFAM" id="SSF56112">
    <property type="entry name" value="Protein kinase-like (PK-like)"/>
    <property type="match status" value="1"/>
</dbReference>
<name>A0AAV0DP77_9ASTE</name>
<dbReference type="GO" id="GO:0005524">
    <property type="term" value="F:ATP binding"/>
    <property type="evidence" value="ECO:0007669"/>
    <property type="project" value="UniProtKB-KW"/>
</dbReference>
<dbReference type="InterPro" id="IPR032675">
    <property type="entry name" value="LRR_dom_sf"/>
</dbReference>
<dbReference type="InterPro" id="IPR003591">
    <property type="entry name" value="Leu-rich_rpt_typical-subtyp"/>
</dbReference>
<dbReference type="InterPro" id="IPR000719">
    <property type="entry name" value="Prot_kinase_dom"/>
</dbReference>
<keyword evidence="11" id="KW-0675">Receptor</keyword>
<protein>
    <recommendedName>
        <fullName evidence="15">Protein kinase domain-containing protein</fullName>
    </recommendedName>
</protein>
<dbReference type="PROSITE" id="PS51257">
    <property type="entry name" value="PROKAR_LIPOPROTEIN"/>
    <property type="match status" value="1"/>
</dbReference>
<evidence type="ECO:0000256" key="2">
    <source>
        <dbReference type="ARBA" id="ARBA00022614"/>
    </source>
</evidence>
<dbReference type="FunFam" id="3.80.10.10:FF:000516">
    <property type="entry name" value="Leucine-rich repeat family protein"/>
    <property type="match status" value="1"/>
</dbReference>
<sequence>MATVCKIPIFISLYLVLSCASPEADILLTFKNSINDPSGSLKDWSNTTSLHHCNWTGVTCLPQPTLSISSLNLESLNLSGEISPSICQLPNLTHLSLAHNFFDQPIPPHLSQRGSLENLNLSSNLIPGKIPDQIFHLAGSLKFLDLGKNRLEGEIPEIIGLLKKLRVLNLCGNLFSGNIPRVFGNLTELVILDLSQNPFLVSEVPGEIGKLSKLEKLFLQNSGLYGEIVPNFFEGLESMAILDLSQNNLIGKIPEIGVKSLPNLVSFDVSQNKLSGPFPVAICKGNKGLLHNLALDTNLLNGSISNDSIDECVNLERFQVQNNGFTENFPQWLWSLPKIKIIRAENNHFSGDIPDSISKASHLEHVEIDNNSFTSKIPDGLGKITSLYRFSASMNRLYGELPPNFCDSAVMSIINLSHNNLSGGIPEIKNCMKLVSLSLSHNRFVGEIPTSLGKLPVLTYLDLSVNNLTGSIPEELQNLKLALFNISFNRLSGKVPLSLITGPPVSSLKGNPGLCGPGLPDSCFNDTHIIHRHGKMSRLAFTLVSIVLAVVIIIFLVFYTIRCSQKNNSQNYIWKSVFFYPLRVTEHDLAMSMDEKAASGNSCGTFGRSYIVKLPSGETVAVKKLVNFGNQSLRAEVKTLAKIRHKNITKILGFCQSSDSIFLISECMANGSLGDVIGKSNFELPWRVRLRVALGAAQGLAYIHKDYSPHLLHRNIKSQNILLDADFEPKLTDFALDRVVGETEFQSSIASKAATSCYLAPEFGYTKKATEQMDTYSFGVVLLELVTGRRTDQMWGESLDVVKWARRKINITDGAVQLLDPKISDPSQRQQMVEALEIALCCVAVIPEKRPSMADVVRALRSLSLKDENSNPEMSDCAVHTSVPP</sequence>
<keyword evidence="10 13" id="KW-0472">Membrane</keyword>
<dbReference type="GO" id="GO:0033612">
    <property type="term" value="F:receptor serine/threonine kinase binding"/>
    <property type="evidence" value="ECO:0007669"/>
    <property type="project" value="TreeGrafter"/>
</dbReference>
<dbReference type="GO" id="GO:0004672">
    <property type="term" value="F:protein kinase activity"/>
    <property type="evidence" value="ECO:0007669"/>
    <property type="project" value="InterPro"/>
</dbReference>
<dbReference type="GO" id="GO:0051707">
    <property type="term" value="P:response to other organism"/>
    <property type="evidence" value="ECO:0007669"/>
    <property type="project" value="UniProtKB-ARBA"/>
</dbReference>
<evidence type="ECO:0000256" key="8">
    <source>
        <dbReference type="ARBA" id="ARBA00022840"/>
    </source>
</evidence>
<dbReference type="PANTHER" id="PTHR48056">
    <property type="entry name" value="LRR RECEPTOR-LIKE SERINE/THREONINE-PROTEIN KINASE-RELATED"/>
    <property type="match status" value="1"/>
</dbReference>
<dbReference type="PROSITE" id="PS51450">
    <property type="entry name" value="LRR"/>
    <property type="match status" value="1"/>
</dbReference>
<evidence type="ECO:0000256" key="12">
    <source>
        <dbReference type="ARBA" id="ARBA00023180"/>
    </source>
</evidence>
<reference evidence="16" key="1">
    <citation type="submission" date="2022-07" db="EMBL/GenBank/DDBJ databases">
        <authorList>
            <person name="Macas J."/>
            <person name="Novak P."/>
            <person name="Neumann P."/>
        </authorList>
    </citation>
    <scope>NUCLEOTIDE SEQUENCE</scope>
</reference>
<evidence type="ECO:0000313" key="16">
    <source>
        <dbReference type="EMBL" id="CAH9105596.1"/>
    </source>
</evidence>
<dbReference type="Gene3D" id="1.10.510.10">
    <property type="entry name" value="Transferase(Phosphotransferase) domain 1"/>
    <property type="match status" value="1"/>
</dbReference>
<dbReference type="Gene3D" id="3.30.200.20">
    <property type="entry name" value="Phosphorylase Kinase, domain 1"/>
    <property type="match status" value="1"/>
</dbReference>
<keyword evidence="2" id="KW-0433">Leucine-rich repeat</keyword>
<dbReference type="EMBL" id="CAMAPF010000131">
    <property type="protein sequence ID" value="CAH9105596.1"/>
    <property type="molecule type" value="Genomic_DNA"/>
</dbReference>
<dbReference type="InterPro" id="IPR050647">
    <property type="entry name" value="Plant_LRR-RLKs"/>
</dbReference>
<keyword evidence="12" id="KW-0325">Glycoprotein</keyword>
<dbReference type="InterPro" id="IPR011009">
    <property type="entry name" value="Kinase-like_dom_sf"/>
</dbReference>
<dbReference type="Pfam" id="PF00069">
    <property type="entry name" value="Pkinase"/>
    <property type="match status" value="1"/>
</dbReference>
<keyword evidence="9 13" id="KW-1133">Transmembrane helix</keyword>
<dbReference type="GO" id="GO:0016020">
    <property type="term" value="C:membrane"/>
    <property type="evidence" value="ECO:0007669"/>
    <property type="project" value="UniProtKB-SubCell"/>
</dbReference>
<keyword evidence="5 14" id="KW-0732">Signal</keyword>
<keyword evidence="4 13" id="KW-0812">Transmembrane</keyword>
<dbReference type="FunFam" id="1.10.510.10:FF:000388">
    <property type="entry name" value="Leucine-rich repeat receptor-like tyrosine-protein kinase PXC3"/>
    <property type="match status" value="1"/>
</dbReference>
<feature type="domain" description="Protein kinase" evidence="15">
    <location>
        <begin position="595"/>
        <end position="863"/>
    </location>
</feature>
<evidence type="ECO:0000256" key="1">
    <source>
        <dbReference type="ARBA" id="ARBA00004479"/>
    </source>
</evidence>
<evidence type="ECO:0000256" key="5">
    <source>
        <dbReference type="ARBA" id="ARBA00022729"/>
    </source>
</evidence>
<gene>
    <name evidence="16" type="ORF">CEPIT_LOCUS17274</name>
</gene>
<feature type="chain" id="PRO_5043437783" description="Protein kinase domain-containing protein" evidence="14">
    <location>
        <begin position="21"/>
        <end position="885"/>
    </location>
</feature>